<dbReference type="AlphaFoldDB" id="A0AAN7VIW3"/>
<evidence type="ECO:0000313" key="3">
    <source>
        <dbReference type="Proteomes" id="UP001329430"/>
    </source>
</evidence>
<dbReference type="InterPro" id="IPR052728">
    <property type="entry name" value="O2_lipid_transport_reg"/>
</dbReference>
<evidence type="ECO:0000256" key="1">
    <source>
        <dbReference type="SAM" id="Phobius"/>
    </source>
</evidence>
<organism evidence="2 3">
    <name type="scientific">Pyrocoelia pectoralis</name>
    <dbReference type="NCBI Taxonomy" id="417401"/>
    <lineage>
        <taxon>Eukaryota</taxon>
        <taxon>Metazoa</taxon>
        <taxon>Ecdysozoa</taxon>
        <taxon>Arthropoda</taxon>
        <taxon>Hexapoda</taxon>
        <taxon>Insecta</taxon>
        <taxon>Pterygota</taxon>
        <taxon>Neoptera</taxon>
        <taxon>Endopterygota</taxon>
        <taxon>Coleoptera</taxon>
        <taxon>Polyphaga</taxon>
        <taxon>Elateriformia</taxon>
        <taxon>Elateroidea</taxon>
        <taxon>Lampyridae</taxon>
        <taxon>Lampyrinae</taxon>
        <taxon>Pyrocoelia</taxon>
    </lineage>
</organism>
<dbReference type="Proteomes" id="UP001329430">
    <property type="component" value="Chromosome 2"/>
</dbReference>
<dbReference type="PANTHER" id="PTHR11161">
    <property type="entry name" value="O-ACYLTRANSFERASE"/>
    <property type="match status" value="1"/>
</dbReference>
<feature type="transmembrane region" description="Helical" evidence="1">
    <location>
        <begin position="267"/>
        <end position="288"/>
    </location>
</feature>
<feature type="transmembrane region" description="Helical" evidence="1">
    <location>
        <begin position="156"/>
        <end position="174"/>
    </location>
</feature>
<sequence length="309" mass="35667">MPELFHLDDFDRCLMLGKNALYCTVQMQIAPIRNASNSRVWKIIQETISNVKNYRHDWLRYGICIPQSCPNMGTNISNYINNETSLRNGIDQCYSSKLQKLGLTSSVMELHCETEKPFYEIDCYDTAVAADDYFVPTVLFYYNFCYYYSSVYRKNVLTFGFAFLNVFIAAAYTLPLEGEGVATKNVSDGKIVACFSIPKNWERLKGENIDPNAKGLKCINGIRFYTMLLVVMAHACMVGFIAFASNPKFGETMTLDPLYMLFLNGNYSMQIFLIISGWLLSYNFFIVFEKQAKFKPLYILYAFIHRYIR</sequence>
<keyword evidence="1" id="KW-1133">Transmembrane helix</keyword>
<keyword evidence="1" id="KW-0812">Transmembrane</keyword>
<dbReference type="PANTHER" id="PTHR11161:SF72">
    <property type="entry name" value="FI21449P1"/>
    <property type="match status" value="1"/>
</dbReference>
<evidence type="ECO:0000313" key="2">
    <source>
        <dbReference type="EMBL" id="KAK5647499.1"/>
    </source>
</evidence>
<reference evidence="2 3" key="1">
    <citation type="journal article" date="2024" name="Insects">
        <title>An Improved Chromosome-Level Genome Assembly of the Firefly Pyrocoelia pectoralis.</title>
        <authorList>
            <person name="Fu X."/>
            <person name="Meyer-Rochow V.B."/>
            <person name="Ballantyne L."/>
            <person name="Zhu X."/>
        </authorList>
    </citation>
    <scope>NUCLEOTIDE SEQUENCE [LARGE SCALE GENOMIC DNA]</scope>
    <source>
        <strain evidence="2">XCY_ONT2</strain>
    </source>
</reference>
<keyword evidence="1" id="KW-0472">Membrane</keyword>
<keyword evidence="3" id="KW-1185">Reference proteome</keyword>
<gene>
    <name evidence="2" type="ORF">RI129_002391</name>
</gene>
<name>A0AAN7VIW3_9COLE</name>
<comment type="caution">
    <text evidence="2">The sequence shown here is derived from an EMBL/GenBank/DDBJ whole genome shotgun (WGS) entry which is preliminary data.</text>
</comment>
<protein>
    <submittedName>
        <fullName evidence="2">Uncharacterized protein</fullName>
    </submittedName>
</protein>
<feature type="transmembrane region" description="Helical" evidence="1">
    <location>
        <begin position="224"/>
        <end position="247"/>
    </location>
</feature>
<accession>A0AAN7VIW3</accession>
<proteinExistence type="predicted"/>
<dbReference type="EMBL" id="JAVRBK010000002">
    <property type="protein sequence ID" value="KAK5647499.1"/>
    <property type="molecule type" value="Genomic_DNA"/>
</dbReference>